<dbReference type="RefSeq" id="WP_155216668.1">
    <property type="nucleotide sequence ID" value="NZ_WNHB01000003.1"/>
</dbReference>
<dbReference type="InterPro" id="IPR019676">
    <property type="entry name" value="DUF2529"/>
</dbReference>
<comment type="caution">
    <text evidence="3">The sequence shown here is derived from an EMBL/GenBank/DDBJ whole genome shotgun (WGS) entry which is preliminary data.</text>
</comment>
<name>A0A6N8CLV3_9BACI</name>
<dbReference type="Proteomes" id="UP000440978">
    <property type="component" value="Unassembled WGS sequence"/>
</dbReference>
<organism evidence="3 4">
    <name type="scientific">Terrilactibacillus tamarindi</name>
    <dbReference type="NCBI Taxonomy" id="2599694"/>
    <lineage>
        <taxon>Bacteria</taxon>
        <taxon>Bacillati</taxon>
        <taxon>Bacillota</taxon>
        <taxon>Bacilli</taxon>
        <taxon>Bacillales</taxon>
        <taxon>Bacillaceae</taxon>
        <taxon>Terrilactibacillus</taxon>
    </lineage>
</organism>
<dbReference type="Gene3D" id="3.40.50.10490">
    <property type="entry name" value="Glucose-6-phosphate isomerase like protein, domain 1"/>
    <property type="match status" value="1"/>
</dbReference>
<dbReference type="OrthoDB" id="2737584at2"/>
<keyword evidence="1" id="KW-0472">Membrane</keyword>
<feature type="transmembrane region" description="Helical" evidence="1">
    <location>
        <begin position="153"/>
        <end position="172"/>
    </location>
</feature>
<feature type="domain" description="DUF2529" evidence="2">
    <location>
        <begin position="1"/>
        <end position="172"/>
    </location>
</feature>
<protein>
    <submittedName>
        <fullName evidence="3">DUF2529 family protein</fullName>
    </submittedName>
</protein>
<evidence type="ECO:0000313" key="3">
    <source>
        <dbReference type="EMBL" id="MTT30974.1"/>
    </source>
</evidence>
<dbReference type="AlphaFoldDB" id="A0A6N8CLV3"/>
<evidence type="ECO:0000256" key="1">
    <source>
        <dbReference type="SAM" id="Phobius"/>
    </source>
</evidence>
<dbReference type="EMBL" id="WNHB01000003">
    <property type="protein sequence ID" value="MTT30974.1"/>
    <property type="molecule type" value="Genomic_DNA"/>
</dbReference>
<evidence type="ECO:0000313" key="4">
    <source>
        <dbReference type="Proteomes" id="UP000440978"/>
    </source>
</evidence>
<proteinExistence type="predicted"/>
<accession>A0A6N8CLV3</accession>
<sequence length="182" mass="20557">MLKIFTTQLMGIFQNIQKENDWNLEEGSRLVCQTIVSDGHVYVYGSESLLSTILTEALSGANSLPKSRPLLDDHHGIHTLSSFDTVLLFNEELDESLFDLYSKIKLSGCNIIVISNQTDKKPSWINDVDCFLNLDVKGPLVPTDNGKKIGNPLIFAALYIYMALYLNIMDILEEQDFFQSME</sequence>
<keyword evidence="1" id="KW-0812">Transmembrane</keyword>
<reference evidence="3 4" key="1">
    <citation type="submission" date="2019-11" db="EMBL/GenBank/DDBJ databases">
        <title>Terrilactibacillus tamarindus sp. nov. BCM23-1 isolated from bark of Tamarindus indica.</title>
        <authorList>
            <person name="Kingkaew E."/>
            <person name="Tanasupawat S."/>
        </authorList>
    </citation>
    <scope>NUCLEOTIDE SEQUENCE [LARGE SCALE GENOMIC DNA]</scope>
    <source>
        <strain evidence="3 4">BCM23-1</strain>
    </source>
</reference>
<evidence type="ECO:0000259" key="2">
    <source>
        <dbReference type="Pfam" id="PF10740"/>
    </source>
</evidence>
<keyword evidence="4" id="KW-1185">Reference proteome</keyword>
<dbReference type="Pfam" id="PF10740">
    <property type="entry name" value="DUF2529"/>
    <property type="match status" value="1"/>
</dbReference>
<gene>
    <name evidence="3" type="ORF">GMB86_02955</name>
</gene>
<keyword evidence="1" id="KW-1133">Transmembrane helix</keyword>